<organism evidence="2 3">
    <name type="scientific">Gordonia sesuvii</name>
    <dbReference type="NCBI Taxonomy" id="3116777"/>
    <lineage>
        <taxon>Bacteria</taxon>
        <taxon>Bacillati</taxon>
        <taxon>Actinomycetota</taxon>
        <taxon>Actinomycetes</taxon>
        <taxon>Mycobacteriales</taxon>
        <taxon>Gordoniaceae</taxon>
        <taxon>Gordonia</taxon>
    </lineage>
</organism>
<protein>
    <submittedName>
        <fullName evidence="2">Uncharacterized protein</fullName>
    </submittedName>
</protein>
<dbReference type="EMBL" id="JAZDUF010000004">
    <property type="protein sequence ID" value="MEE3851771.1"/>
    <property type="molecule type" value="Genomic_DNA"/>
</dbReference>
<evidence type="ECO:0000313" key="3">
    <source>
        <dbReference type="Proteomes" id="UP001347146"/>
    </source>
</evidence>
<gene>
    <name evidence="2" type="ORF">VZC37_15620</name>
</gene>
<feature type="region of interest" description="Disordered" evidence="1">
    <location>
        <begin position="127"/>
        <end position="150"/>
    </location>
</feature>
<reference evidence="2 3" key="1">
    <citation type="submission" date="2024-01" db="EMBL/GenBank/DDBJ databases">
        <title>Draft genome sequence of Gordonia sp. LSe1-13.</title>
        <authorList>
            <person name="Suphannarot A."/>
            <person name="Mingma R."/>
        </authorList>
    </citation>
    <scope>NUCLEOTIDE SEQUENCE [LARGE SCALE GENOMIC DNA]</scope>
    <source>
        <strain evidence="2 3">LSe1-13</strain>
    </source>
</reference>
<accession>A0ABU7MF80</accession>
<comment type="caution">
    <text evidence="2">The sequence shown here is derived from an EMBL/GenBank/DDBJ whole genome shotgun (WGS) entry which is preliminary data.</text>
</comment>
<evidence type="ECO:0000256" key="1">
    <source>
        <dbReference type="SAM" id="MobiDB-lite"/>
    </source>
</evidence>
<name>A0ABU7MF80_9ACTN</name>
<keyword evidence="3" id="KW-1185">Reference proteome</keyword>
<dbReference type="Proteomes" id="UP001347146">
    <property type="component" value="Unassembled WGS sequence"/>
</dbReference>
<feature type="region of interest" description="Disordered" evidence="1">
    <location>
        <begin position="1"/>
        <end position="40"/>
    </location>
</feature>
<proteinExistence type="predicted"/>
<dbReference type="RefSeq" id="WP_330433483.1">
    <property type="nucleotide sequence ID" value="NZ_JAZDUF010000004.1"/>
</dbReference>
<sequence>MGAPEPEDNRSGSRTPRNPQAELLDDELAAPGISDEDDDRVDQAVDDVLRDNGFKPYSGAGGEQGDFGFSIYTGWGPGLEEVVRSGDLGERSTGDPDLDKIVIEHLKRHAAQIAAAGGGKGGWGPLILEGFNPDPDQNGIPGGAVLNIPR</sequence>
<feature type="compositionally biased region" description="Acidic residues" evidence="1">
    <location>
        <begin position="23"/>
        <end position="40"/>
    </location>
</feature>
<evidence type="ECO:0000313" key="2">
    <source>
        <dbReference type="EMBL" id="MEE3851771.1"/>
    </source>
</evidence>